<dbReference type="InterPro" id="IPR013325">
    <property type="entry name" value="RNA_pol_sigma_r2"/>
</dbReference>
<feature type="domain" description="RNA polymerase sigma-70 region 2" evidence="1">
    <location>
        <begin position="33"/>
        <end position="79"/>
    </location>
</feature>
<sequence>MENHKLIFEVVRNQNNCRVHYHIHKLNVKDLDQEIYQEGLVAMWNSYERCHPDNGIIATYFNYVVCNRIVDLKRKLKRTKKGIIV</sequence>
<accession>A0A917M684</accession>
<evidence type="ECO:0000313" key="2">
    <source>
        <dbReference type="EMBL" id="GGG79920.1"/>
    </source>
</evidence>
<dbReference type="RefSeq" id="WP_188455864.1">
    <property type="nucleotide sequence ID" value="NZ_BMFR01000011.1"/>
</dbReference>
<evidence type="ECO:0000259" key="1">
    <source>
        <dbReference type="Pfam" id="PF04542"/>
    </source>
</evidence>
<dbReference type="Pfam" id="PF04542">
    <property type="entry name" value="Sigma70_r2"/>
    <property type="match status" value="1"/>
</dbReference>
<gene>
    <name evidence="2" type="ORF">GCM10011398_26570</name>
</gene>
<comment type="caution">
    <text evidence="2">The sequence shown here is derived from an EMBL/GenBank/DDBJ whole genome shotgun (WGS) entry which is preliminary data.</text>
</comment>
<name>A0A917M684_9BACI</name>
<dbReference type="GO" id="GO:0006352">
    <property type="term" value="P:DNA-templated transcription initiation"/>
    <property type="evidence" value="ECO:0007669"/>
    <property type="project" value="InterPro"/>
</dbReference>
<evidence type="ECO:0000313" key="3">
    <source>
        <dbReference type="Proteomes" id="UP000622860"/>
    </source>
</evidence>
<reference evidence="2" key="2">
    <citation type="submission" date="2020-09" db="EMBL/GenBank/DDBJ databases">
        <authorList>
            <person name="Sun Q."/>
            <person name="Zhou Y."/>
        </authorList>
    </citation>
    <scope>NUCLEOTIDE SEQUENCE</scope>
    <source>
        <strain evidence="2">CGMCC 1.12754</strain>
    </source>
</reference>
<proteinExistence type="predicted"/>
<dbReference type="GO" id="GO:0003700">
    <property type="term" value="F:DNA-binding transcription factor activity"/>
    <property type="evidence" value="ECO:0007669"/>
    <property type="project" value="InterPro"/>
</dbReference>
<protein>
    <recommendedName>
        <fullName evidence="1">RNA polymerase sigma-70 region 2 domain-containing protein</fullName>
    </recommendedName>
</protein>
<dbReference type="InterPro" id="IPR007627">
    <property type="entry name" value="RNA_pol_sigma70_r2"/>
</dbReference>
<reference evidence="2" key="1">
    <citation type="journal article" date="2014" name="Int. J. Syst. Evol. Microbiol.">
        <title>Complete genome sequence of Corynebacterium casei LMG S-19264T (=DSM 44701T), isolated from a smear-ripened cheese.</title>
        <authorList>
            <consortium name="US DOE Joint Genome Institute (JGI-PGF)"/>
            <person name="Walter F."/>
            <person name="Albersmeier A."/>
            <person name="Kalinowski J."/>
            <person name="Ruckert C."/>
        </authorList>
    </citation>
    <scope>NUCLEOTIDE SEQUENCE</scope>
    <source>
        <strain evidence="2">CGMCC 1.12754</strain>
    </source>
</reference>
<dbReference type="EMBL" id="BMFR01000011">
    <property type="protein sequence ID" value="GGG79920.1"/>
    <property type="molecule type" value="Genomic_DNA"/>
</dbReference>
<organism evidence="2 3">
    <name type="scientific">Virgibacillus oceani</name>
    <dbReference type="NCBI Taxonomy" id="1479511"/>
    <lineage>
        <taxon>Bacteria</taxon>
        <taxon>Bacillati</taxon>
        <taxon>Bacillota</taxon>
        <taxon>Bacilli</taxon>
        <taxon>Bacillales</taxon>
        <taxon>Bacillaceae</taxon>
        <taxon>Virgibacillus</taxon>
    </lineage>
</organism>
<dbReference type="Proteomes" id="UP000622860">
    <property type="component" value="Unassembled WGS sequence"/>
</dbReference>
<dbReference type="SUPFAM" id="SSF88946">
    <property type="entry name" value="Sigma2 domain of RNA polymerase sigma factors"/>
    <property type="match status" value="1"/>
</dbReference>
<keyword evidence="3" id="KW-1185">Reference proteome</keyword>
<dbReference type="AlphaFoldDB" id="A0A917M684"/>